<dbReference type="FunFam" id="1.10.287.130:FF:000001">
    <property type="entry name" value="Two-component sensor histidine kinase"/>
    <property type="match status" value="1"/>
</dbReference>
<dbReference type="PANTHER" id="PTHR44936:SF9">
    <property type="entry name" value="SENSOR PROTEIN CREC"/>
    <property type="match status" value="1"/>
</dbReference>
<accession>D3PYX5</accession>
<evidence type="ECO:0000256" key="10">
    <source>
        <dbReference type="ARBA" id="ARBA00022840"/>
    </source>
</evidence>
<dbReference type="OrthoDB" id="3190394at2"/>
<sequence length="483" mass="51293">MTRAPRGLASRITALCLLVAVVTVVVSGVVADRLIASTADDLNREALTQQADGVAELVKPEDHDKPLLGIPRIVKVLRGQQVSIVVRYPDGHYGKSGDTAQTAARQAGLDKVEPGKAKSKLVTVDGRDLRVEARGLEPGLSFALVRPVKVSQDSGEQLLRNVLLALAIGLAVAVAAGLLLSAPLSRPLRDTAKVALAMRQGRRDLRAPVGGAAEVAEVARSVNELADALGHSESRQRDFLLSVSHELRTPLTSIKGFAESLADGVVDGDDTRRVGGTMLAEADRLERLVTDLLDLARIGADEFRLDLTDIDPLDIARSTAEAWRPRCADRDIDFRVEAPEATSPVLADPRRLRQVLDILMDNAVRLTPAAAPLVLAVTEMPAAVAIAVRDGGPGLSEDDYPVAFERGALHARYRGRRQGGSGVGLALAHRLTHRMGAELTVGAAPEGGAAFTVTFDQPTSLQDPNTTPTAREQPSRTVDSANP</sequence>
<dbReference type="GO" id="GO:0005886">
    <property type="term" value="C:plasma membrane"/>
    <property type="evidence" value="ECO:0007669"/>
    <property type="project" value="UniProtKB-SubCell"/>
</dbReference>
<dbReference type="Pfam" id="PF00512">
    <property type="entry name" value="HisKA"/>
    <property type="match status" value="1"/>
</dbReference>
<evidence type="ECO:0000256" key="6">
    <source>
        <dbReference type="ARBA" id="ARBA00022679"/>
    </source>
</evidence>
<feature type="transmembrane region" description="Helical" evidence="14">
    <location>
        <begin position="158"/>
        <end position="180"/>
    </location>
</feature>
<comment type="catalytic activity">
    <reaction evidence="1">
        <text>ATP + protein L-histidine = ADP + protein N-phospho-L-histidine.</text>
        <dbReference type="EC" id="2.7.13.3"/>
    </reaction>
</comment>
<protein>
    <recommendedName>
        <fullName evidence="3">histidine kinase</fullName>
        <ecNumber evidence="3">2.7.13.3</ecNumber>
    </recommendedName>
</protein>
<dbReference type="eggNOG" id="COG2205">
    <property type="taxonomic scope" value="Bacteria"/>
</dbReference>
<dbReference type="InterPro" id="IPR005467">
    <property type="entry name" value="His_kinase_dom"/>
</dbReference>
<feature type="domain" description="Histidine kinase" evidence="15">
    <location>
        <begin position="242"/>
        <end position="459"/>
    </location>
</feature>
<evidence type="ECO:0000256" key="3">
    <source>
        <dbReference type="ARBA" id="ARBA00012438"/>
    </source>
</evidence>
<dbReference type="HOGENOM" id="CLU_000445_89_6_11"/>
<gene>
    <name evidence="17" type="ordered locus">Snas_3903</name>
</gene>
<keyword evidence="8" id="KW-0547">Nucleotide-binding</keyword>
<dbReference type="InterPro" id="IPR003594">
    <property type="entry name" value="HATPase_dom"/>
</dbReference>
<feature type="domain" description="HAMP" evidence="16">
    <location>
        <begin position="182"/>
        <end position="234"/>
    </location>
</feature>
<dbReference type="InterPro" id="IPR003660">
    <property type="entry name" value="HAMP_dom"/>
</dbReference>
<dbReference type="Pfam" id="PF02518">
    <property type="entry name" value="HATPase_c"/>
    <property type="match status" value="1"/>
</dbReference>
<organism evidence="17 18">
    <name type="scientific">Stackebrandtia nassauensis (strain DSM 44728 / CIP 108903 / NRRL B-16338 / NBRC 102104 / LLR-40K-21)</name>
    <dbReference type="NCBI Taxonomy" id="446470"/>
    <lineage>
        <taxon>Bacteria</taxon>
        <taxon>Bacillati</taxon>
        <taxon>Actinomycetota</taxon>
        <taxon>Actinomycetes</taxon>
        <taxon>Glycomycetales</taxon>
        <taxon>Glycomycetaceae</taxon>
        <taxon>Stackebrandtia</taxon>
    </lineage>
</organism>
<dbReference type="InterPro" id="IPR036097">
    <property type="entry name" value="HisK_dim/P_sf"/>
</dbReference>
<comment type="subcellular location">
    <subcellularLocation>
        <location evidence="2">Cell membrane</location>
        <topology evidence="2">Multi-pass membrane protein</topology>
    </subcellularLocation>
</comment>
<keyword evidence="7 14" id="KW-0812">Transmembrane</keyword>
<evidence type="ECO:0000256" key="12">
    <source>
        <dbReference type="ARBA" id="ARBA00023012"/>
    </source>
</evidence>
<dbReference type="CDD" id="cd00075">
    <property type="entry name" value="HATPase"/>
    <property type="match status" value="1"/>
</dbReference>
<dbReference type="CDD" id="cd06225">
    <property type="entry name" value="HAMP"/>
    <property type="match status" value="1"/>
</dbReference>
<evidence type="ECO:0000256" key="1">
    <source>
        <dbReference type="ARBA" id="ARBA00000085"/>
    </source>
</evidence>
<proteinExistence type="predicted"/>
<dbReference type="InterPro" id="IPR050980">
    <property type="entry name" value="2C_sensor_his_kinase"/>
</dbReference>
<dbReference type="Gene3D" id="1.10.287.130">
    <property type="match status" value="1"/>
</dbReference>
<evidence type="ECO:0000256" key="9">
    <source>
        <dbReference type="ARBA" id="ARBA00022777"/>
    </source>
</evidence>
<feature type="region of interest" description="Disordered" evidence="13">
    <location>
        <begin position="456"/>
        <end position="483"/>
    </location>
</feature>
<dbReference type="PROSITE" id="PS50885">
    <property type="entry name" value="HAMP"/>
    <property type="match status" value="1"/>
</dbReference>
<evidence type="ECO:0000256" key="13">
    <source>
        <dbReference type="SAM" id="MobiDB-lite"/>
    </source>
</evidence>
<reference evidence="17 18" key="1">
    <citation type="journal article" date="2009" name="Stand. Genomic Sci.">
        <title>Complete genome sequence of Stackebrandtia nassauensis type strain (LLR-40K-21).</title>
        <authorList>
            <person name="Munk C."/>
            <person name="Lapidus A."/>
            <person name="Copeland A."/>
            <person name="Jando M."/>
            <person name="Mayilraj S."/>
            <person name="Glavina Del Rio T."/>
            <person name="Nolan M."/>
            <person name="Chen F."/>
            <person name="Lucas S."/>
            <person name="Tice H."/>
            <person name="Cheng J.F."/>
            <person name="Han C."/>
            <person name="Detter J.C."/>
            <person name="Bruce D."/>
            <person name="Goodwin L."/>
            <person name="Chain P."/>
            <person name="Pitluck S."/>
            <person name="Goker M."/>
            <person name="Ovchinikova G."/>
            <person name="Pati A."/>
            <person name="Ivanova N."/>
            <person name="Mavromatis K."/>
            <person name="Chen A."/>
            <person name="Palaniappan K."/>
            <person name="Land M."/>
            <person name="Hauser L."/>
            <person name="Chang Y.J."/>
            <person name="Jeffries C.D."/>
            <person name="Bristow J."/>
            <person name="Eisen J.A."/>
            <person name="Markowitz V."/>
            <person name="Hugenholtz P."/>
            <person name="Kyrpides N.C."/>
            <person name="Klenk H.P."/>
        </authorList>
    </citation>
    <scope>NUCLEOTIDE SEQUENCE [LARGE SCALE GENOMIC DNA]</scope>
    <source>
        <strain evidence="18">DSM 44728 / CIP 108903 / NRRL B-16338 / NBRC 102104 / LLR-40K-21</strain>
    </source>
</reference>
<dbReference type="SMART" id="SM00304">
    <property type="entry name" value="HAMP"/>
    <property type="match status" value="1"/>
</dbReference>
<dbReference type="GO" id="GO:0000155">
    <property type="term" value="F:phosphorelay sensor kinase activity"/>
    <property type="evidence" value="ECO:0007669"/>
    <property type="project" value="InterPro"/>
</dbReference>
<evidence type="ECO:0000256" key="8">
    <source>
        <dbReference type="ARBA" id="ARBA00022741"/>
    </source>
</evidence>
<evidence type="ECO:0000259" key="16">
    <source>
        <dbReference type="PROSITE" id="PS50885"/>
    </source>
</evidence>
<dbReference type="SMART" id="SM00387">
    <property type="entry name" value="HATPase_c"/>
    <property type="match status" value="1"/>
</dbReference>
<dbReference type="SUPFAM" id="SSF55874">
    <property type="entry name" value="ATPase domain of HSP90 chaperone/DNA topoisomerase II/histidine kinase"/>
    <property type="match status" value="1"/>
</dbReference>
<evidence type="ECO:0000259" key="15">
    <source>
        <dbReference type="PROSITE" id="PS50109"/>
    </source>
</evidence>
<evidence type="ECO:0000256" key="11">
    <source>
        <dbReference type="ARBA" id="ARBA00022989"/>
    </source>
</evidence>
<evidence type="ECO:0000256" key="7">
    <source>
        <dbReference type="ARBA" id="ARBA00022692"/>
    </source>
</evidence>
<dbReference type="PROSITE" id="PS50109">
    <property type="entry name" value="HIS_KIN"/>
    <property type="match status" value="1"/>
</dbReference>
<keyword evidence="12" id="KW-0902">Two-component regulatory system</keyword>
<evidence type="ECO:0000256" key="2">
    <source>
        <dbReference type="ARBA" id="ARBA00004651"/>
    </source>
</evidence>
<evidence type="ECO:0000256" key="5">
    <source>
        <dbReference type="ARBA" id="ARBA00022553"/>
    </source>
</evidence>
<dbReference type="PANTHER" id="PTHR44936">
    <property type="entry name" value="SENSOR PROTEIN CREC"/>
    <property type="match status" value="1"/>
</dbReference>
<dbReference type="CDD" id="cd00082">
    <property type="entry name" value="HisKA"/>
    <property type="match status" value="1"/>
</dbReference>
<dbReference type="Gene3D" id="6.10.340.10">
    <property type="match status" value="1"/>
</dbReference>
<dbReference type="RefSeq" id="WP_013019129.1">
    <property type="nucleotide sequence ID" value="NC_013947.1"/>
</dbReference>
<keyword evidence="4" id="KW-1003">Cell membrane</keyword>
<keyword evidence="11 14" id="KW-1133">Transmembrane helix</keyword>
<dbReference type="EMBL" id="CP001778">
    <property type="protein sequence ID" value="ADD43558.1"/>
    <property type="molecule type" value="Genomic_DNA"/>
</dbReference>
<keyword evidence="10" id="KW-0067">ATP-binding</keyword>
<dbReference type="EC" id="2.7.13.3" evidence="3"/>
<keyword evidence="14" id="KW-0472">Membrane</keyword>
<evidence type="ECO:0000313" key="17">
    <source>
        <dbReference type="EMBL" id="ADD43558.1"/>
    </source>
</evidence>
<keyword evidence="5" id="KW-0597">Phosphoprotein</keyword>
<dbReference type="AlphaFoldDB" id="D3PYX5"/>
<evidence type="ECO:0000313" key="18">
    <source>
        <dbReference type="Proteomes" id="UP000000844"/>
    </source>
</evidence>
<dbReference type="SMART" id="SM00388">
    <property type="entry name" value="HisKA"/>
    <property type="match status" value="1"/>
</dbReference>
<dbReference type="KEGG" id="sna:Snas_3903"/>
<keyword evidence="6" id="KW-0808">Transferase</keyword>
<keyword evidence="18" id="KW-1185">Reference proteome</keyword>
<dbReference type="Proteomes" id="UP000000844">
    <property type="component" value="Chromosome"/>
</dbReference>
<dbReference type="InterPro" id="IPR003661">
    <property type="entry name" value="HisK_dim/P_dom"/>
</dbReference>
<evidence type="ECO:0000256" key="4">
    <source>
        <dbReference type="ARBA" id="ARBA00022475"/>
    </source>
</evidence>
<dbReference type="Gene3D" id="3.30.565.10">
    <property type="entry name" value="Histidine kinase-like ATPase, C-terminal domain"/>
    <property type="match status" value="1"/>
</dbReference>
<dbReference type="Pfam" id="PF00672">
    <property type="entry name" value="HAMP"/>
    <property type="match status" value="1"/>
</dbReference>
<name>D3PYX5_STANL</name>
<keyword evidence="9 17" id="KW-0418">Kinase</keyword>
<evidence type="ECO:0000256" key="14">
    <source>
        <dbReference type="SAM" id="Phobius"/>
    </source>
</evidence>
<dbReference type="SUPFAM" id="SSF47384">
    <property type="entry name" value="Homodimeric domain of signal transducing histidine kinase"/>
    <property type="match status" value="1"/>
</dbReference>
<dbReference type="STRING" id="446470.Snas_3903"/>
<dbReference type="GO" id="GO:0005524">
    <property type="term" value="F:ATP binding"/>
    <property type="evidence" value="ECO:0007669"/>
    <property type="project" value="UniProtKB-KW"/>
</dbReference>
<dbReference type="InterPro" id="IPR036890">
    <property type="entry name" value="HATPase_C_sf"/>
</dbReference>